<name>A0A1I6ME97_9BACT</name>
<evidence type="ECO:0000256" key="4">
    <source>
        <dbReference type="ARBA" id="ARBA00022692"/>
    </source>
</evidence>
<evidence type="ECO:0000256" key="7">
    <source>
        <dbReference type="ARBA" id="ARBA00023002"/>
    </source>
</evidence>
<feature type="transmembrane region" description="Helical" evidence="12">
    <location>
        <begin position="222"/>
        <end position="244"/>
    </location>
</feature>
<organism evidence="14 15">
    <name type="scientific">Granulicella pectinivorans</name>
    <dbReference type="NCBI Taxonomy" id="474950"/>
    <lineage>
        <taxon>Bacteria</taxon>
        <taxon>Pseudomonadati</taxon>
        <taxon>Acidobacteriota</taxon>
        <taxon>Terriglobia</taxon>
        <taxon>Terriglobales</taxon>
        <taxon>Acidobacteriaceae</taxon>
        <taxon>Granulicella</taxon>
    </lineage>
</organism>
<evidence type="ECO:0000256" key="2">
    <source>
        <dbReference type="ARBA" id="ARBA00008749"/>
    </source>
</evidence>
<accession>A0A1I6ME97</accession>
<evidence type="ECO:0000256" key="9">
    <source>
        <dbReference type="ARBA" id="ARBA00023098"/>
    </source>
</evidence>
<dbReference type="PRINTS" id="PR00075">
    <property type="entry name" value="FACDDSATRASE"/>
</dbReference>
<sequence length="356" mass="40071">MSPTLTTPGKKQETQFETPEQIAAMSEFNNTTTRVRGVAFDGKSVQTMAGVNVAQEVAKKVKQDLRMGREHQQGRVNWITTIAMGLFHVGAIAALFCFSWKNLAAFFIMYFFAINVGIGMAYHRLLTHRGYKVPKWLEYFVTACGCLALEGGPIFWVATHRVHHQNSDHEGDPHTPQDGTWWAHAGWILSGRAMHSETALLGRYAPDLTRDKGHVWLSKYHYLPLVVTGLAQIAIGWALTGHFLGGITMMLWGTFLRVVVGLHATWFVNSATHLYGSRRFETRDDSRNNWWVAILTGGEGWHNNHHAHPVSARHGLAWYEFDINYYGIWLMEKMGLAKKVQVAKFDPADPKPAGAN</sequence>
<feature type="transmembrane region" description="Helical" evidence="12">
    <location>
        <begin position="102"/>
        <end position="122"/>
    </location>
</feature>
<dbReference type="STRING" id="474950.SAMN05421771_2449"/>
<dbReference type="InterPro" id="IPR015876">
    <property type="entry name" value="Acyl-CoA_DS"/>
</dbReference>
<dbReference type="PANTHER" id="PTHR11351:SF31">
    <property type="entry name" value="DESATURASE 1, ISOFORM A-RELATED"/>
    <property type="match status" value="1"/>
</dbReference>
<evidence type="ECO:0000256" key="10">
    <source>
        <dbReference type="ARBA" id="ARBA00023136"/>
    </source>
</evidence>
<keyword evidence="11" id="KW-0275">Fatty acid biosynthesis</keyword>
<keyword evidence="10 12" id="KW-0472">Membrane</keyword>
<dbReference type="CDD" id="cd03505">
    <property type="entry name" value="Delta9-FADS-like"/>
    <property type="match status" value="1"/>
</dbReference>
<feature type="domain" description="Fatty acid desaturase" evidence="13">
    <location>
        <begin position="102"/>
        <end position="322"/>
    </location>
</feature>
<keyword evidence="8" id="KW-0408">Iron</keyword>
<dbReference type="GO" id="GO:0006633">
    <property type="term" value="P:fatty acid biosynthetic process"/>
    <property type="evidence" value="ECO:0007669"/>
    <property type="project" value="UniProtKB-KW"/>
</dbReference>
<evidence type="ECO:0000256" key="12">
    <source>
        <dbReference type="SAM" id="Phobius"/>
    </source>
</evidence>
<dbReference type="InterPro" id="IPR005804">
    <property type="entry name" value="FA_desaturase_dom"/>
</dbReference>
<feature type="transmembrane region" description="Helical" evidence="12">
    <location>
        <begin position="76"/>
        <end position="96"/>
    </location>
</feature>
<gene>
    <name evidence="14" type="ORF">SAMN05421771_2449</name>
</gene>
<evidence type="ECO:0000313" key="15">
    <source>
        <dbReference type="Proteomes" id="UP000199024"/>
    </source>
</evidence>
<comment type="similarity">
    <text evidence="2">Belongs to the fatty acid desaturase type 2 family.</text>
</comment>
<evidence type="ECO:0000313" key="14">
    <source>
        <dbReference type="EMBL" id="SFS14034.1"/>
    </source>
</evidence>
<evidence type="ECO:0000256" key="1">
    <source>
        <dbReference type="ARBA" id="ARBA00004141"/>
    </source>
</evidence>
<dbReference type="GO" id="GO:0016020">
    <property type="term" value="C:membrane"/>
    <property type="evidence" value="ECO:0007669"/>
    <property type="project" value="UniProtKB-SubCell"/>
</dbReference>
<keyword evidence="7" id="KW-0560">Oxidoreductase</keyword>
<evidence type="ECO:0000259" key="13">
    <source>
        <dbReference type="Pfam" id="PF00487"/>
    </source>
</evidence>
<dbReference type="PANTHER" id="PTHR11351">
    <property type="entry name" value="ACYL-COA DESATURASE"/>
    <property type="match status" value="1"/>
</dbReference>
<keyword evidence="15" id="KW-1185">Reference proteome</keyword>
<keyword evidence="5" id="KW-0276">Fatty acid metabolism</keyword>
<keyword evidence="6 12" id="KW-1133">Transmembrane helix</keyword>
<keyword evidence="9" id="KW-0443">Lipid metabolism</keyword>
<keyword evidence="3" id="KW-0444">Lipid biosynthesis</keyword>
<evidence type="ECO:0000256" key="3">
    <source>
        <dbReference type="ARBA" id="ARBA00022516"/>
    </source>
</evidence>
<dbReference type="Pfam" id="PF00487">
    <property type="entry name" value="FA_desaturase"/>
    <property type="match status" value="1"/>
</dbReference>
<dbReference type="GO" id="GO:0016717">
    <property type="term" value="F:oxidoreductase activity, acting on paired donors, with oxidation of a pair of donors resulting in the reduction of molecular oxygen to two molecules of water"/>
    <property type="evidence" value="ECO:0007669"/>
    <property type="project" value="InterPro"/>
</dbReference>
<protein>
    <submittedName>
        <fullName evidence="14">Delta-9 acyl-phospholipid desaturase</fullName>
    </submittedName>
</protein>
<reference evidence="14 15" key="1">
    <citation type="submission" date="2016-10" db="EMBL/GenBank/DDBJ databases">
        <authorList>
            <person name="de Groot N.N."/>
        </authorList>
    </citation>
    <scope>NUCLEOTIDE SEQUENCE [LARGE SCALE GENOMIC DNA]</scope>
    <source>
        <strain evidence="14 15">DSM 21001</strain>
    </source>
</reference>
<evidence type="ECO:0000256" key="5">
    <source>
        <dbReference type="ARBA" id="ARBA00022832"/>
    </source>
</evidence>
<evidence type="ECO:0000256" key="11">
    <source>
        <dbReference type="ARBA" id="ARBA00023160"/>
    </source>
</evidence>
<comment type="subcellular location">
    <subcellularLocation>
        <location evidence="1">Membrane</location>
        <topology evidence="1">Multi-pass membrane protein</topology>
    </subcellularLocation>
</comment>
<dbReference type="AlphaFoldDB" id="A0A1I6ME97"/>
<keyword evidence="4 12" id="KW-0812">Transmembrane</keyword>
<dbReference type="EMBL" id="FOZL01000001">
    <property type="protein sequence ID" value="SFS14034.1"/>
    <property type="molecule type" value="Genomic_DNA"/>
</dbReference>
<dbReference type="Proteomes" id="UP000199024">
    <property type="component" value="Unassembled WGS sequence"/>
</dbReference>
<evidence type="ECO:0000256" key="8">
    <source>
        <dbReference type="ARBA" id="ARBA00023004"/>
    </source>
</evidence>
<evidence type="ECO:0000256" key="6">
    <source>
        <dbReference type="ARBA" id="ARBA00022989"/>
    </source>
</evidence>
<proteinExistence type="inferred from homology"/>